<feature type="active site" description="Charge relay system" evidence="6">
    <location>
        <position position="317"/>
    </location>
</feature>
<dbReference type="GO" id="GO:0004180">
    <property type="term" value="F:carboxypeptidase activity"/>
    <property type="evidence" value="ECO:0007669"/>
    <property type="project" value="UniProtKB-KW"/>
</dbReference>
<comment type="similarity">
    <text evidence="1">Belongs to the peptidase S66 family.</text>
</comment>
<dbReference type="InterPro" id="IPR040449">
    <property type="entry name" value="Peptidase_S66_N"/>
</dbReference>
<dbReference type="PANTHER" id="PTHR30237">
    <property type="entry name" value="MURAMOYLTETRAPEPTIDE CARBOXYPEPTIDASE"/>
    <property type="match status" value="1"/>
</dbReference>
<evidence type="ECO:0000256" key="2">
    <source>
        <dbReference type="ARBA" id="ARBA00022645"/>
    </source>
</evidence>
<keyword evidence="3" id="KW-0645">Protease</keyword>
<dbReference type="Gene3D" id="3.40.50.10740">
    <property type="entry name" value="Class I glutamine amidotransferase-like"/>
    <property type="match status" value="1"/>
</dbReference>
<keyword evidence="5" id="KW-0720">Serine protease</keyword>
<gene>
    <name evidence="9" type="ORF">BC792_10377</name>
</gene>
<dbReference type="SUPFAM" id="SSF141986">
    <property type="entry name" value="LD-carboxypeptidase A C-terminal domain-like"/>
    <property type="match status" value="1"/>
</dbReference>
<feature type="active site" description="Nucleophile" evidence="6">
    <location>
        <position position="143"/>
    </location>
</feature>
<evidence type="ECO:0000313" key="10">
    <source>
        <dbReference type="Proteomes" id="UP000325105"/>
    </source>
</evidence>
<evidence type="ECO:0000256" key="1">
    <source>
        <dbReference type="ARBA" id="ARBA00010233"/>
    </source>
</evidence>
<sequence length="347" mass="37591">MDKRSFLRALAIGTAAVGAAPLPGFPAERETPKKLKPVPLKEGDTVGLITPAGALNEEEAIATSREVMEKLGFNVREGKNIRARYGHLAGTDEERIADIHAMFADPEVNGIVCIRGGNGASRLLDRLDYKLIANNPKVVLGYSDVTALLMAFYAKSGLVSFHGAVGTSTWTNRLATAFQQQFIDNGLLHFQNPSDKGDNFIQYNDRIRTLHPGVAEGTLLGGNLTLISGLCGSPYLPDFKDAILFLEEVDEDISRLDRMFCQLKNAGILSVIKGFVFGHCTRCKPSSGYGSLTLDQLFADYIEPLGIPAYTGARIGHIADQFILPVGVRARLDADKGTIQLTEKALL</sequence>
<evidence type="ECO:0000256" key="6">
    <source>
        <dbReference type="PIRSR" id="PIRSR028757-1"/>
    </source>
</evidence>
<evidence type="ECO:0000259" key="8">
    <source>
        <dbReference type="Pfam" id="PF17676"/>
    </source>
</evidence>
<dbReference type="PIRSF" id="PIRSF028757">
    <property type="entry name" value="LD-carboxypeptidase"/>
    <property type="match status" value="1"/>
</dbReference>
<reference evidence="9 10" key="1">
    <citation type="submission" date="2019-07" db="EMBL/GenBank/DDBJ databases">
        <title>Genomic Encyclopedia of Archaeal and Bacterial Type Strains, Phase II (KMG-II): from individual species to whole genera.</title>
        <authorList>
            <person name="Goeker M."/>
        </authorList>
    </citation>
    <scope>NUCLEOTIDE SEQUENCE [LARGE SCALE GENOMIC DNA]</scope>
    <source>
        <strain evidence="9 10">DSM 18850</strain>
    </source>
</reference>
<dbReference type="EMBL" id="VNHX01000003">
    <property type="protein sequence ID" value="TYP97151.1"/>
    <property type="molecule type" value="Genomic_DNA"/>
</dbReference>
<dbReference type="SUPFAM" id="SSF52317">
    <property type="entry name" value="Class I glutamine amidotransferase-like"/>
    <property type="match status" value="1"/>
</dbReference>
<dbReference type="GO" id="GO:0008236">
    <property type="term" value="F:serine-type peptidase activity"/>
    <property type="evidence" value="ECO:0007669"/>
    <property type="project" value="UniProtKB-KW"/>
</dbReference>
<dbReference type="CDD" id="cd07025">
    <property type="entry name" value="Peptidase_S66"/>
    <property type="match status" value="1"/>
</dbReference>
<accession>A0A5S5DMR1</accession>
<dbReference type="PANTHER" id="PTHR30237:SF2">
    <property type="entry name" value="MUREIN TETRAPEPTIDE CARBOXYPEPTIDASE"/>
    <property type="match status" value="1"/>
</dbReference>
<dbReference type="InterPro" id="IPR027478">
    <property type="entry name" value="LdcA_N"/>
</dbReference>
<evidence type="ECO:0000259" key="7">
    <source>
        <dbReference type="Pfam" id="PF02016"/>
    </source>
</evidence>
<dbReference type="Pfam" id="PF02016">
    <property type="entry name" value="Peptidase_S66"/>
    <property type="match status" value="1"/>
</dbReference>
<evidence type="ECO:0000256" key="3">
    <source>
        <dbReference type="ARBA" id="ARBA00022670"/>
    </source>
</evidence>
<dbReference type="InterPro" id="IPR003507">
    <property type="entry name" value="S66_fam"/>
</dbReference>
<dbReference type="Proteomes" id="UP000325105">
    <property type="component" value="Unassembled WGS sequence"/>
</dbReference>
<dbReference type="OrthoDB" id="9807329at2"/>
<evidence type="ECO:0000313" key="9">
    <source>
        <dbReference type="EMBL" id="TYP97151.1"/>
    </source>
</evidence>
<evidence type="ECO:0000256" key="4">
    <source>
        <dbReference type="ARBA" id="ARBA00022801"/>
    </source>
</evidence>
<feature type="active site" description="Charge relay system" evidence="6">
    <location>
        <position position="247"/>
    </location>
</feature>
<dbReference type="Pfam" id="PF17676">
    <property type="entry name" value="Peptidase_S66C"/>
    <property type="match status" value="1"/>
</dbReference>
<comment type="caution">
    <text evidence="9">The sequence shown here is derived from an EMBL/GenBank/DDBJ whole genome shotgun (WGS) entry which is preliminary data.</text>
</comment>
<dbReference type="InterPro" id="IPR029062">
    <property type="entry name" value="Class_I_gatase-like"/>
</dbReference>
<keyword evidence="2 9" id="KW-0121">Carboxypeptidase</keyword>
<keyword evidence="10" id="KW-1185">Reference proteome</keyword>
<dbReference type="InterPro" id="IPR027461">
    <property type="entry name" value="Carboxypeptidase_A_C_sf"/>
</dbReference>
<dbReference type="GO" id="GO:0006508">
    <property type="term" value="P:proteolysis"/>
    <property type="evidence" value="ECO:0007669"/>
    <property type="project" value="UniProtKB-KW"/>
</dbReference>
<evidence type="ECO:0000256" key="5">
    <source>
        <dbReference type="ARBA" id="ARBA00022825"/>
    </source>
</evidence>
<keyword evidence="4" id="KW-0378">Hydrolase</keyword>
<name>A0A5S5DMR1_9SPHI</name>
<dbReference type="RefSeq" id="WP_148907548.1">
    <property type="nucleotide sequence ID" value="NZ_VNHX01000003.1"/>
</dbReference>
<organism evidence="9 10">
    <name type="scientific">Sphingobacterium allocomposti</name>
    <dbReference type="NCBI Taxonomy" id="415956"/>
    <lineage>
        <taxon>Bacteria</taxon>
        <taxon>Pseudomonadati</taxon>
        <taxon>Bacteroidota</taxon>
        <taxon>Sphingobacteriia</taxon>
        <taxon>Sphingobacteriales</taxon>
        <taxon>Sphingobacteriaceae</taxon>
        <taxon>Sphingobacterium</taxon>
    </lineage>
</organism>
<feature type="domain" description="LD-carboxypeptidase C-terminal" evidence="8">
    <location>
        <begin position="216"/>
        <end position="332"/>
    </location>
</feature>
<feature type="domain" description="LD-carboxypeptidase N-terminal" evidence="7">
    <location>
        <begin position="46"/>
        <end position="163"/>
    </location>
</feature>
<dbReference type="Gene3D" id="3.50.30.60">
    <property type="entry name" value="LD-carboxypeptidase A C-terminal domain-like"/>
    <property type="match status" value="1"/>
</dbReference>
<protein>
    <submittedName>
        <fullName evidence="9">Muramoyltetrapeptide carboxypeptidase</fullName>
    </submittedName>
</protein>
<proteinExistence type="inferred from homology"/>
<dbReference type="InterPro" id="IPR040921">
    <property type="entry name" value="Peptidase_S66C"/>
</dbReference>
<dbReference type="AlphaFoldDB" id="A0A5S5DMR1"/>